<evidence type="ECO:0000313" key="4">
    <source>
        <dbReference type="EMBL" id="SAL81273.1"/>
    </source>
</evidence>
<comment type="caution">
    <text evidence="4">The sequence shown here is derived from an EMBL/GenBank/DDBJ whole genome shotgun (WGS) entry which is preliminary data.</text>
</comment>
<gene>
    <name evidence="4" type="ORF">AWB67_05800</name>
</gene>
<dbReference type="SUPFAM" id="SSF47384">
    <property type="entry name" value="Homodimeric domain of signal transducing histidine kinase"/>
    <property type="match status" value="1"/>
</dbReference>
<evidence type="ECO:0000256" key="2">
    <source>
        <dbReference type="ARBA" id="ARBA00012438"/>
    </source>
</evidence>
<dbReference type="GO" id="GO:0000155">
    <property type="term" value="F:phosphorelay sensor kinase activity"/>
    <property type="evidence" value="ECO:0007669"/>
    <property type="project" value="InterPro"/>
</dbReference>
<dbReference type="EC" id="2.7.13.3" evidence="2"/>
<dbReference type="InterPro" id="IPR003661">
    <property type="entry name" value="HisK_dim/P_dom"/>
</dbReference>
<organism evidence="4 5">
    <name type="scientific">Caballeronia terrestris</name>
    <dbReference type="NCBI Taxonomy" id="1226301"/>
    <lineage>
        <taxon>Bacteria</taxon>
        <taxon>Pseudomonadati</taxon>
        <taxon>Pseudomonadota</taxon>
        <taxon>Betaproteobacteria</taxon>
        <taxon>Burkholderiales</taxon>
        <taxon>Burkholderiaceae</taxon>
        <taxon>Caballeronia</taxon>
    </lineage>
</organism>
<feature type="region of interest" description="Disordered" evidence="3">
    <location>
        <begin position="9"/>
        <end position="34"/>
    </location>
</feature>
<dbReference type="Proteomes" id="UP000054925">
    <property type="component" value="Unassembled WGS sequence"/>
</dbReference>
<dbReference type="OrthoDB" id="8807260at2"/>
<dbReference type="Gene3D" id="1.10.287.130">
    <property type="match status" value="1"/>
</dbReference>
<proteinExistence type="predicted"/>
<sequence length="170" mass="18396">MPTLRAAALSHSGKQQAQSDAQRDARSVGQLSDNAPGITGIARNHADDRLAQGFSFDDVVAEFRALRASVIRHWLTVPSVDAIARLSELVRFDEAVDQALAESIARYSAGFARVRELFAGILAHDLKTPPGAIATSAQYLLRVENSPAPALRVAANIQRNSARMQRIVKI</sequence>
<protein>
    <recommendedName>
        <fullName evidence="2">histidine kinase</fullName>
        <ecNumber evidence="2">2.7.13.3</ecNumber>
    </recommendedName>
</protein>
<evidence type="ECO:0000256" key="1">
    <source>
        <dbReference type="ARBA" id="ARBA00000085"/>
    </source>
</evidence>
<dbReference type="CDD" id="cd00082">
    <property type="entry name" value="HisKA"/>
    <property type="match status" value="1"/>
</dbReference>
<dbReference type="RefSeq" id="WP_087659596.1">
    <property type="nucleotide sequence ID" value="NZ_FCOL02000061.1"/>
</dbReference>
<comment type="catalytic activity">
    <reaction evidence="1">
        <text>ATP + protein L-histidine = ADP + protein N-phospho-L-histidine.</text>
        <dbReference type="EC" id="2.7.13.3"/>
    </reaction>
</comment>
<dbReference type="EMBL" id="FCOL02000061">
    <property type="protein sequence ID" value="SAL81273.1"/>
    <property type="molecule type" value="Genomic_DNA"/>
</dbReference>
<evidence type="ECO:0000256" key="3">
    <source>
        <dbReference type="SAM" id="MobiDB-lite"/>
    </source>
</evidence>
<dbReference type="AlphaFoldDB" id="A0A158KKK2"/>
<keyword evidence="5" id="KW-1185">Reference proteome</keyword>
<dbReference type="InterPro" id="IPR036097">
    <property type="entry name" value="HisK_dim/P_sf"/>
</dbReference>
<accession>A0A158KKK2</accession>
<evidence type="ECO:0000313" key="5">
    <source>
        <dbReference type="Proteomes" id="UP000054925"/>
    </source>
</evidence>
<name>A0A158KKK2_9BURK</name>
<reference evidence="4" key="1">
    <citation type="submission" date="2016-01" db="EMBL/GenBank/DDBJ databases">
        <authorList>
            <person name="Peeters C."/>
        </authorList>
    </citation>
    <scope>NUCLEOTIDE SEQUENCE [LARGE SCALE GENOMIC DNA]</scope>
    <source>
        <strain evidence="4">LMG 22937</strain>
    </source>
</reference>